<evidence type="ECO:0000256" key="1">
    <source>
        <dbReference type="ARBA" id="ARBA00008857"/>
    </source>
</evidence>
<dbReference type="InterPro" id="IPR013762">
    <property type="entry name" value="Integrase-like_cat_sf"/>
</dbReference>
<keyword evidence="2" id="KW-0229">DNA integration</keyword>
<keyword evidence="7" id="KW-1185">Reference proteome</keyword>
<proteinExistence type="inferred from homology"/>
<keyword evidence="3" id="KW-0238">DNA-binding</keyword>
<evidence type="ECO:0000256" key="2">
    <source>
        <dbReference type="ARBA" id="ARBA00022908"/>
    </source>
</evidence>
<evidence type="ECO:0000256" key="4">
    <source>
        <dbReference type="ARBA" id="ARBA00023172"/>
    </source>
</evidence>
<gene>
    <name evidence="6" type="primary">xerC_2</name>
    <name evidence="6" type="ORF">VTH8203_02807</name>
</gene>
<keyword evidence="4" id="KW-0233">DNA recombination</keyword>
<organism evidence="6 7">
    <name type="scientific">Vibrio thalassae</name>
    <dbReference type="NCBI Taxonomy" id="1243014"/>
    <lineage>
        <taxon>Bacteria</taxon>
        <taxon>Pseudomonadati</taxon>
        <taxon>Pseudomonadota</taxon>
        <taxon>Gammaproteobacteria</taxon>
        <taxon>Vibrionales</taxon>
        <taxon>Vibrionaceae</taxon>
        <taxon>Vibrio</taxon>
    </lineage>
</organism>
<dbReference type="GO" id="GO:0006310">
    <property type="term" value="P:DNA recombination"/>
    <property type="evidence" value="ECO:0007669"/>
    <property type="project" value="UniProtKB-KW"/>
</dbReference>
<dbReference type="EMBL" id="OANU01000047">
    <property type="protein sequence ID" value="SNX49164.1"/>
    <property type="molecule type" value="Genomic_DNA"/>
</dbReference>
<dbReference type="InterPro" id="IPR011010">
    <property type="entry name" value="DNA_brk_join_enz"/>
</dbReference>
<dbReference type="SUPFAM" id="SSF56349">
    <property type="entry name" value="DNA breaking-rejoining enzymes"/>
    <property type="match status" value="1"/>
</dbReference>
<evidence type="ECO:0000256" key="3">
    <source>
        <dbReference type="ARBA" id="ARBA00023125"/>
    </source>
</evidence>
<accession>A0A240EKJ1</accession>
<dbReference type="Gene3D" id="1.10.443.10">
    <property type="entry name" value="Intergrase catalytic core"/>
    <property type="match status" value="1"/>
</dbReference>
<dbReference type="PANTHER" id="PTHR30349">
    <property type="entry name" value="PHAGE INTEGRASE-RELATED"/>
    <property type="match status" value="1"/>
</dbReference>
<sequence length="998" mass="114491">MTEIGVEARRKNRLNQIERVNQKAQQVFEKYFPNPVIVPKPERFYKDWAKFIDDITHIFGRIGDYRRAFNIGVKNVLSYQKLHNWKVSPPSYIVTKKSPKPLRTLDWMQNAWKGYEFYQHWYFSELLKSPTQSKEQAFRNLILSLIYHSGQANPDVVDAFQRLIVSSNVKVDHWNYSPFISVTIDSERFNTNVDVAGNKVTQFHCYLHPITLGLLRLWKRWRRHSWHAPRDRGELGTILTRNQCDLTFSQLCQTSVYVAENQSDLAISQALIEYQVSKTKSYGLPPSNLARLIHPMVYPLTDIDFTSASASSDSELSAKNATPISQHLELFDKLKACLRPKGTLKPVSKATLKQSLETLIAEISSEEAINQRLLIQWYRHKLDSCSVGTLKAYHSSLTRKWLYLSERYQLNSLNSEELEQIYKQTIDSHTTVKSKKYFAGRLKDLHAFAVEANVLTPISSDYLHTDPTQAHTRAAFVDEALFTGLLNGISSTEGLNEADKLCLQSMCILSYRCGLRLNELVKLRIKDIEPSRIGWLSIRDNHLGQNKTAASLRKVPLYPMLLEHETKIINDYYHIKQEQQLGQKHPFFSLGADAKLPVDSFRVSMLVGELLKSLSQLNYFVFHHLRHSCLSRLQLILEVDDLRSLSQQLSPYDRSQLQKIKGIVFGRSAMNGYDAIAAMAGHESPRMTFEHYFHFSDWIVAQKLKEIDFSLPQGAMSQVGLLPQRVPLEKRLKRYVLPYLMKTLAIQELSTNIDNGIVPTLHIKKDREVQSFPICQSALELYQQGFSREDICARLRITDATLNKWISNAKHIKAFSTESAGQQYSRHFSNARSTKLLPSALKTSIEIKTQNQYIKDLKEHYHQHHEAIVDTITYALKHASVSRSGIHFNSPIELSKFLATTHLFIPKSHWRAATQYLDSSINKSEWLGALKGIKTYKERKPSGRSKKAQGAVRLELAHPGSRMNNQSKTKRSSPLLLHLFHMMGIMMMNLNGGDESTS</sequence>
<comment type="similarity">
    <text evidence="1">Belongs to the 'phage' integrase family.</text>
</comment>
<feature type="domain" description="Tyr recombinase" evidence="5">
    <location>
        <begin position="498"/>
        <end position="633"/>
    </location>
</feature>
<name>A0A240EKJ1_9VIBR</name>
<dbReference type="InterPro" id="IPR050090">
    <property type="entry name" value="Tyrosine_recombinase_XerCD"/>
</dbReference>
<dbReference type="InterPro" id="IPR002104">
    <property type="entry name" value="Integrase_catalytic"/>
</dbReference>
<dbReference type="OrthoDB" id="6091627at2"/>
<dbReference type="GO" id="GO:0003677">
    <property type="term" value="F:DNA binding"/>
    <property type="evidence" value="ECO:0007669"/>
    <property type="project" value="UniProtKB-KW"/>
</dbReference>
<evidence type="ECO:0000313" key="6">
    <source>
        <dbReference type="EMBL" id="SNX49164.1"/>
    </source>
</evidence>
<dbReference type="AlphaFoldDB" id="A0A240EKJ1"/>
<dbReference type="Proteomes" id="UP000219336">
    <property type="component" value="Unassembled WGS sequence"/>
</dbReference>
<dbReference type="Pfam" id="PF00589">
    <property type="entry name" value="Phage_integrase"/>
    <property type="match status" value="1"/>
</dbReference>
<dbReference type="RefSeq" id="WP_096994257.1">
    <property type="nucleotide sequence ID" value="NZ_JBHSII010000011.1"/>
</dbReference>
<dbReference type="PANTHER" id="PTHR30349:SF41">
    <property type="entry name" value="INTEGRASE_RECOMBINASE PROTEIN MJ0367-RELATED"/>
    <property type="match status" value="1"/>
</dbReference>
<evidence type="ECO:0000259" key="5">
    <source>
        <dbReference type="Pfam" id="PF00589"/>
    </source>
</evidence>
<dbReference type="GO" id="GO:0015074">
    <property type="term" value="P:DNA integration"/>
    <property type="evidence" value="ECO:0007669"/>
    <property type="project" value="UniProtKB-KW"/>
</dbReference>
<protein>
    <submittedName>
        <fullName evidence="6">Tyrosine recombinase XerC</fullName>
    </submittedName>
</protein>
<reference evidence="7" key="1">
    <citation type="submission" date="2016-06" db="EMBL/GenBank/DDBJ databases">
        <authorList>
            <person name="Rodrigo-Torres L."/>
            <person name="Arahal R.D."/>
            <person name="Lucena T."/>
        </authorList>
    </citation>
    <scope>NUCLEOTIDE SEQUENCE [LARGE SCALE GENOMIC DNA]</scope>
    <source>
        <strain evidence="7">CECT8203</strain>
    </source>
</reference>
<evidence type="ECO:0000313" key="7">
    <source>
        <dbReference type="Proteomes" id="UP000219336"/>
    </source>
</evidence>